<keyword evidence="2" id="KW-1185">Reference proteome</keyword>
<name>A0A2C9D2T6_9HYPH</name>
<organism evidence="1 2">
    <name type="scientific">Hartmannibacter diazotrophicus</name>
    <dbReference type="NCBI Taxonomy" id="1482074"/>
    <lineage>
        <taxon>Bacteria</taxon>
        <taxon>Pseudomonadati</taxon>
        <taxon>Pseudomonadota</taxon>
        <taxon>Alphaproteobacteria</taxon>
        <taxon>Hyphomicrobiales</taxon>
        <taxon>Pleomorphomonadaceae</taxon>
        <taxon>Hartmannibacter</taxon>
    </lineage>
</organism>
<evidence type="ECO:0008006" key="3">
    <source>
        <dbReference type="Google" id="ProtNLM"/>
    </source>
</evidence>
<evidence type="ECO:0000313" key="1">
    <source>
        <dbReference type="EMBL" id="SON54468.1"/>
    </source>
</evidence>
<dbReference type="Pfam" id="PF12086">
    <property type="entry name" value="DUF3563"/>
    <property type="match status" value="1"/>
</dbReference>
<evidence type="ECO:0000313" key="2">
    <source>
        <dbReference type="Proteomes" id="UP000223606"/>
    </source>
</evidence>
<proteinExistence type="predicted"/>
<gene>
    <name evidence="1" type="ORF">HDIA_0927</name>
</gene>
<sequence length="52" mass="6363">MFGPIKKLRKAVHDFRTYDPEMAYISQATDMVDLERRQREVDAGKFRQKYYY</sequence>
<protein>
    <recommendedName>
        <fullName evidence="3">DUF3563 domain-containing protein</fullName>
    </recommendedName>
</protein>
<accession>A0A2C9D2T6</accession>
<dbReference type="EMBL" id="LT960614">
    <property type="protein sequence ID" value="SON54468.1"/>
    <property type="molecule type" value="Genomic_DNA"/>
</dbReference>
<dbReference type="InterPro" id="IPR021946">
    <property type="entry name" value="DUF3563"/>
</dbReference>
<dbReference type="Proteomes" id="UP000223606">
    <property type="component" value="Chromosome 1"/>
</dbReference>
<dbReference type="KEGG" id="hdi:HDIA_0927"/>
<dbReference type="AlphaFoldDB" id="A0A2C9D2T6"/>
<reference evidence="2" key="1">
    <citation type="submission" date="2017-09" db="EMBL/GenBank/DDBJ databases">
        <title>Genome sequence of Nannocystis excedens DSM 71.</title>
        <authorList>
            <person name="Blom J."/>
        </authorList>
    </citation>
    <scope>NUCLEOTIDE SEQUENCE [LARGE SCALE GENOMIC DNA]</scope>
    <source>
        <strain evidence="2">type strain: E19</strain>
    </source>
</reference>
<dbReference type="OrthoDB" id="8451584at2"/>
<dbReference type="RefSeq" id="WP_099554815.1">
    <property type="nucleotide sequence ID" value="NZ_LT960614.1"/>
</dbReference>